<name>K1RQV3_9ZZZZ</name>
<organism evidence="1">
    <name type="scientific">human gut metagenome</name>
    <dbReference type="NCBI Taxonomy" id="408170"/>
    <lineage>
        <taxon>unclassified sequences</taxon>
        <taxon>metagenomes</taxon>
        <taxon>organismal metagenomes</taxon>
    </lineage>
</organism>
<gene>
    <name evidence="1" type="ORF">LEA_17622</name>
</gene>
<dbReference type="EMBL" id="AJWY01012065">
    <property type="protein sequence ID" value="EKC51002.1"/>
    <property type="molecule type" value="Genomic_DNA"/>
</dbReference>
<evidence type="ECO:0000313" key="1">
    <source>
        <dbReference type="EMBL" id="EKC51002.1"/>
    </source>
</evidence>
<proteinExistence type="predicted"/>
<reference evidence="1" key="1">
    <citation type="journal article" date="2013" name="Environ. Microbiol.">
        <title>Microbiota from the distal guts of lean and obese adolescents exhibit partial functional redundancy besides clear differences in community structure.</title>
        <authorList>
            <person name="Ferrer M."/>
            <person name="Ruiz A."/>
            <person name="Lanza F."/>
            <person name="Haange S.B."/>
            <person name="Oberbach A."/>
            <person name="Till H."/>
            <person name="Bargiela R."/>
            <person name="Campoy C."/>
            <person name="Segura M.T."/>
            <person name="Richter M."/>
            <person name="von Bergen M."/>
            <person name="Seifert J."/>
            <person name="Suarez A."/>
        </authorList>
    </citation>
    <scope>NUCLEOTIDE SEQUENCE</scope>
</reference>
<accession>K1RQV3</accession>
<dbReference type="Gene3D" id="2.40.160.10">
    <property type="entry name" value="Porin"/>
    <property type="match status" value="1"/>
</dbReference>
<protein>
    <submittedName>
        <fullName evidence="1">Phosphate-selective porin O and P</fullName>
    </submittedName>
</protein>
<sequence>NLQVGMFNGSGIDDQKDFWTDKFNYAAKAQFGFAEGMNFVVSYQTTRPADTRIHLYDVGCSYRLGGWFFEAEYLRKEYARNSFAGVNAFDGFFCYDLPLRRVFKKMSFAGRYDYMSDHSNGIPDDNGLLFVNDLERHRVTAGITFSFGLPFMADIRLNYEMYFYDKGVVPKVSEHDKIVLEFMAHF</sequence>
<dbReference type="SUPFAM" id="SSF56935">
    <property type="entry name" value="Porins"/>
    <property type="match status" value="1"/>
</dbReference>
<dbReference type="InterPro" id="IPR023614">
    <property type="entry name" value="Porin_dom_sf"/>
</dbReference>
<comment type="caution">
    <text evidence="1">The sequence shown here is derived from an EMBL/GenBank/DDBJ whole genome shotgun (WGS) entry which is preliminary data.</text>
</comment>
<dbReference type="AlphaFoldDB" id="K1RQV3"/>
<feature type="non-terminal residue" evidence="1">
    <location>
        <position position="1"/>
    </location>
</feature>